<organism evidence="3 4">
    <name type="scientific">Linnemannia elongata AG-77</name>
    <dbReference type="NCBI Taxonomy" id="1314771"/>
    <lineage>
        <taxon>Eukaryota</taxon>
        <taxon>Fungi</taxon>
        <taxon>Fungi incertae sedis</taxon>
        <taxon>Mucoromycota</taxon>
        <taxon>Mortierellomycotina</taxon>
        <taxon>Mortierellomycetes</taxon>
        <taxon>Mortierellales</taxon>
        <taxon>Mortierellaceae</taxon>
        <taxon>Linnemannia</taxon>
    </lineage>
</organism>
<evidence type="ECO:0000313" key="4">
    <source>
        <dbReference type="Proteomes" id="UP000078512"/>
    </source>
</evidence>
<accession>A0A197JGM7</accession>
<dbReference type="Proteomes" id="UP000078512">
    <property type="component" value="Unassembled WGS sequence"/>
</dbReference>
<keyword evidence="4" id="KW-1185">Reference proteome</keyword>
<evidence type="ECO:0000256" key="1">
    <source>
        <dbReference type="SAM" id="MobiDB-lite"/>
    </source>
</evidence>
<feature type="region of interest" description="Disordered" evidence="1">
    <location>
        <begin position="52"/>
        <end position="81"/>
    </location>
</feature>
<name>A0A197JGM7_9FUNG</name>
<evidence type="ECO:0000259" key="2">
    <source>
        <dbReference type="Pfam" id="PF13358"/>
    </source>
</evidence>
<dbReference type="OrthoDB" id="2424463at2759"/>
<dbReference type="InterPro" id="IPR038717">
    <property type="entry name" value="Tc1-like_DDE_dom"/>
</dbReference>
<dbReference type="InterPro" id="IPR036397">
    <property type="entry name" value="RNaseH_sf"/>
</dbReference>
<gene>
    <name evidence="3" type="ORF">K457DRAFT_1824051</name>
</gene>
<sequence length="104" mass="11659">MNNVSFHKTDMVRNAVAAAGHHLLYLPPYSPHLNPVESVFSSVRNHVWQEVVQEEEEEDSKQVSDEEGYSQDGEMGAMLAPAPLHVKVERKYSGMSTSCSRKKS</sequence>
<dbReference type="STRING" id="1314771.A0A197JGM7"/>
<proteinExistence type="predicted"/>
<dbReference type="EMBL" id="KV442100">
    <property type="protein sequence ID" value="OAQ24148.1"/>
    <property type="molecule type" value="Genomic_DNA"/>
</dbReference>
<dbReference type="Gene3D" id="3.30.420.10">
    <property type="entry name" value="Ribonuclease H-like superfamily/Ribonuclease H"/>
    <property type="match status" value="1"/>
</dbReference>
<dbReference type="Pfam" id="PF13358">
    <property type="entry name" value="DDE_3"/>
    <property type="match status" value="1"/>
</dbReference>
<feature type="domain" description="Tc1-like transposase DDE" evidence="2">
    <location>
        <begin position="1"/>
        <end position="49"/>
    </location>
</feature>
<protein>
    <recommendedName>
        <fullName evidence="2">Tc1-like transposase DDE domain-containing protein</fullName>
    </recommendedName>
</protein>
<dbReference type="AlphaFoldDB" id="A0A197JGM7"/>
<feature type="compositionally biased region" description="Acidic residues" evidence="1">
    <location>
        <begin position="52"/>
        <end position="69"/>
    </location>
</feature>
<evidence type="ECO:0000313" key="3">
    <source>
        <dbReference type="EMBL" id="OAQ24148.1"/>
    </source>
</evidence>
<reference evidence="3 4" key="1">
    <citation type="submission" date="2016-05" db="EMBL/GenBank/DDBJ databases">
        <title>Genome sequencing reveals origins of a unique bacterial endosymbiosis in the earliest lineages of terrestrial Fungi.</title>
        <authorList>
            <consortium name="DOE Joint Genome Institute"/>
            <person name="Uehling J."/>
            <person name="Gryganskyi A."/>
            <person name="Hameed K."/>
            <person name="Tschaplinski T."/>
            <person name="Misztal P."/>
            <person name="Wu S."/>
            <person name="Desiro A."/>
            <person name="Vande Pol N."/>
            <person name="Du Z.-Y."/>
            <person name="Zienkiewicz A."/>
            <person name="Zienkiewicz K."/>
            <person name="Morin E."/>
            <person name="Tisserant E."/>
            <person name="Splivallo R."/>
            <person name="Hainaut M."/>
            <person name="Henrissat B."/>
            <person name="Ohm R."/>
            <person name="Kuo A."/>
            <person name="Yan J."/>
            <person name="Lipzen A."/>
            <person name="Nolan M."/>
            <person name="Labutti K."/>
            <person name="Barry K."/>
            <person name="Goldstein A."/>
            <person name="Labbe J."/>
            <person name="Schadt C."/>
            <person name="Tuskan G."/>
            <person name="Grigoriev I."/>
            <person name="Martin F."/>
            <person name="Vilgalys R."/>
            <person name="Bonito G."/>
        </authorList>
    </citation>
    <scope>NUCLEOTIDE SEQUENCE [LARGE SCALE GENOMIC DNA]</scope>
    <source>
        <strain evidence="3 4">AG-77</strain>
    </source>
</reference>
<dbReference type="GO" id="GO:0003676">
    <property type="term" value="F:nucleic acid binding"/>
    <property type="evidence" value="ECO:0007669"/>
    <property type="project" value="InterPro"/>
</dbReference>